<dbReference type="Proteomes" id="UP001590950">
    <property type="component" value="Unassembled WGS sequence"/>
</dbReference>
<comment type="caution">
    <text evidence="1">The sequence shown here is derived from an EMBL/GenBank/DDBJ whole genome shotgun (WGS) entry which is preliminary data.</text>
</comment>
<evidence type="ECO:0000313" key="1">
    <source>
        <dbReference type="EMBL" id="KAL2036577.1"/>
    </source>
</evidence>
<proteinExistence type="predicted"/>
<gene>
    <name evidence="1" type="ORF">N7G274_010673</name>
</gene>
<organism evidence="1 2">
    <name type="scientific">Stereocaulon virgatum</name>
    <dbReference type="NCBI Taxonomy" id="373712"/>
    <lineage>
        <taxon>Eukaryota</taxon>
        <taxon>Fungi</taxon>
        <taxon>Dikarya</taxon>
        <taxon>Ascomycota</taxon>
        <taxon>Pezizomycotina</taxon>
        <taxon>Lecanoromycetes</taxon>
        <taxon>OSLEUM clade</taxon>
        <taxon>Lecanoromycetidae</taxon>
        <taxon>Lecanorales</taxon>
        <taxon>Lecanorineae</taxon>
        <taxon>Stereocaulaceae</taxon>
        <taxon>Stereocaulon</taxon>
    </lineage>
</organism>
<sequence>MPFLSVYVRDRYLSLFAKTVKVYVGNTIQAARKWGLQDFWALEWPEFGLAGLAASEGFREAYKRCDFSGVPEMSSEEFGAVVENTVNLYPRYRGLMAGMGA</sequence>
<keyword evidence="2" id="KW-1185">Reference proteome</keyword>
<name>A0ABR3ZT29_9LECA</name>
<dbReference type="EMBL" id="JBEFKJ010000062">
    <property type="protein sequence ID" value="KAL2036577.1"/>
    <property type="molecule type" value="Genomic_DNA"/>
</dbReference>
<evidence type="ECO:0000313" key="2">
    <source>
        <dbReference type="Proteomes" id="UP001590950"/>
    </source>
</evidence>
<protein>
    <submittedName>
        <fullName evidence="1">Uncharacterized protein</fullName>
    </submittedName>
</protein>
<reference evidence="1 2" key="1">
    <citation type="submission" date="2024-09" db="EMBL/GenBank/DDBJ databases">
        <title>Rethinking Asexuality: The Enigmatic Case of Functional Sexual Genes in Lepraria (Stereocaulaceae).</title>
        <authorList>
            <person name="Doellman M."/>
            <person name="Sun Y."/>
            <person name="Barcenas-Pena A."/>
            <person name="Lumbsch H.T."/>
            <person name="Grewe F."/>
        </authorList>
    </citation>
    <scope>NUCLEOTIDE SEQUENCE [LARGE SCALE GENOMIC DNA]</scope>
    <source>
        <strain evidence="1 2">Mercado 3170</strain>
    </source>
</reference>
<accession>A0ABR3ZT29</accession>